<comment type="similarity">
    <text evidence="1 5">Belongs to the 5-formyltetrahydrofolate cyclo-ligase family.</text>
</comment>
<accession>A0A087BEF6</accession>
<dbReference type="GO" id="GO:0005524">
    <property type="term" value="F:ATP binding"/>
    <property type="evidence" value="ECO:0007669"/>
    <property type="project" value="UniProtKB-KW"/>
</dbReference>
<dbReference type="STRING" id="78345.BMERY_1828"/>
<dbReference type="GO" id="GO:0009396">
    <property type="term" value="P:folic acid-containing compound biosynthetic process"/>
    <property type="evidence" value="ECO:0007669"/>
    <property type="project" value="TreeGrafter"/>
</dbReference>
<feature type="binding site" evidence="4">
    <location>
        <begin position="140"/>
        <end position="148"/>
    </location>
    <ligand>
        <name>ATP</name>
        <dbReference type="ChEBI" id="CHEBI:30616"/>
    </ligand>
</feature>
<keyword evidence="7" id="KW-1185">Reference proteome</keyword>
<evidence type="ECO:0000313" key="6">
    <source>
        <dbReference type="EMBL" id="KFI69406.1"/>
    </source>
</evidence>
<keyword evidence="3 4" id="KW-0067">ATP-binding</keyword>
<dbReference type="GO" id="GO:0046872">
    <property type="term" value="F:metal ion binding"/>
    <property type="evidence" value="ECO:0007669"/>
    <property type="project" value="UniProtKB-KW"/>
</dbReference>
<keyword evidence="2 4" id="KW-0547">Nucleotide-binding</keyword>
<evidence type="ECO:0000256" key="1">
    <source>
        <dbReference type="ARBA" id="ARBA00010638"/>
    </source>
</evidence>
<feature type="binding site" evidence="4">
    <location>
        <position position="62"/>
    </location>
    <ligand>
        <name>substrate</name>
    </ligand>
</feature>
<evidence type="ECO:0000313" key="7">
    <source>
        <dbReference type="Proteomes" id="UP000029060"/>
    </source>
</evidence>
<evidence type="ECO:0000256" key="3">
    <source>
        <dbReference type="ARBA" id="ARBA00022840"/>
    </source>
</evidence>
<dbReference type="Pfam" id="PF01812">
    <property type="entry name" value="5-FTHF_cyc-lig"/>
    <property type="match status" value="1"/>
</dbReference>
<proteinExistence type="inferred from homology"/>
<dbReference type="NCBIfam" id="TIGR02727">
    <property type="entry name" value="MTHFS_bact"/>
    <property type="match status" value="1"/>
</dbReference>
<protein>
    <recommendedName>
        <fullName evidence="5">5-formyltetrahydrofolate cyclo-ligase</fullName>
        <ecNumber evidence="5">6.3.3.2</ecNumber>
    </recommendedName>
</protein>
<keyword evidence="5" id="KW-0479">Metal-binding</keyword>
<organism evidence="6 7">
    <name type="scientific">Bifidobacterium merycicum</name>
    <dbReference type="NCBI Taxonomy" id="78345"/>
    <lineage>
        <taxon>Bacteria</taxon>
        <taxon>Bacillati</taxon>
        <taxon>Actinomycetota</taxon>
        <taxon>Actinomycetes</taxon>
        <taxon>Bifidobacteriales</taxon>
        <taxon>Bifidobacteriaceae</taxon>
        <taxon>Bifidobacterium</taxon>
    </lineage>
</organism>
<comment type="caution">
    <text evidence="6">The sequence shown here is derived from an EMBL/GenBank/DDBJ whole genome shotgun (WGS) entry which is preliminary data.</text>
</comment>
<dbReference type="PIRSF" id="PIRSF006806">
    <property type="entry name" value="FTHF_cligase"/>
    <property type="match status" value="1"/>
</dbReference>
<dbReference type="Gene3D" id="3.40.50.10420">
    <property type="entry name" value="NagB/RpiA/CoA transferase-like"/>
    <property type="match status" value="1"/>
</dbReference>
<dbReference type="EMBL" id="JGZC01000009">
    <property type="protein sequence ID" value="KFI69406.1"/>
    <property type="molecule type" value="Genomic_DNA"/>
</dbReference>
<dbReference type="EC" id="6.3.3.2" evidence="5"/>
<sequence>MLADMEANETKQALRKNAIARRKTTTAAQRLHAGETIARCIGGLPLPDRRCTVAAYVSMGSEVETRPLLHTLAEHGHRILLPRLGAGLEIGWGEYSDAPFEDYGERRPQEPSGATLPANILESASLILLPALLVDAWGNRLGRGGGWYDRALTHCVPGAPLVAVCWPWEVCAPPLPREPHDVPVTATLTPDGYTPIATSVG</sequence>
<dbReference type="GO" id="GO:0035999">
    <property type="term" value="P:tetrahydrofolate interconversion"/>
    <property type="evidence" value="ECO:0007669"/>
    <property type="project" value="TreeGrafter"/>
</dbReference>
<evidence type="ECO:0000256" key="4">
    <source>
        <dbReference type="PIRSR" id="PIRSR006806-1"/>
    </source>
</evidence>
<keyword evidence="6" id="KW-0436">Ligase</keyword>
<dbReference type="eggNOG" id="COG0212">
    <property type="taxonomic scope" value="Bacteria"/>
</dbReference>
<comment type="catalytic activity">
    <reaction evidence="5">
        <text>(6S)-5-formyl-5,6,7,8-tetrahydrofolate + ATP = (6R)-5,10-methenyltetrahydrofolate + ADP + phosphate</text>
        <dbReference type="Rhea" id="RHEA:10488"/>
        <dbReference type="ChEBI" id="CHEBI:30616"/>
        <dbReference type="ChEBI" id="CHEBI:43474"/>
        <dbReference type="ChEBI" id="CHEBI:57455"/>
        <dbReference type="ChEBI" id="CHEBI:57457"/>
        <dbReference type="ChEBI" id="CHEBI:456216"/>
        <dbReference type="EC" id="6.3.3.2"/>
    </reaction>
</comment>
<gene>
    <name evidence="6" type="ORF">BMERY_1828</name>
</gene>
<name>A0A087BEF6_9BIFI</name>
<dbReference type="AlphaFoldDB" id="A0A087BEF6"/>
<dbReference type="InterPro" id="IPR024185">
    <property type="entry name" value="FTHF_cligase-like_sf"/>
</dbReference>
<evidence type="ECO:0000256" key="5">
    <source>
        <dbReference type="RuleBase" id="RU361279"/>
    </source>
</evidence>
<feature type="binding site" evidence="4">
    <location>
        <position position="57"/>
    </location>
    <ligand>
        <name>substrate</name>
    </ligand>
</feature>
<dbReference type="PANTHER" id="PTHR23407">
    <property type="entry name" value="ATPASE INHIBITOR/5-FORMYLTETRAHYDROFOLATE CYCLO-LIGASE"/>
    <property type="match status" value="1"/>
</dbReference>
<dbReference type="GO" id="GO:0030272">
    <property type="term" value="F:5-formyltetrahydrofolate cyclo-ligase activity"/>
    <property type="evidence" value="ECO:0007669"/>
    <property type="project" value="UniProtKB-EC"/>
</dbReference>
<reference evidence="6 7" key="1">
    <citation type="submission" date="2014-03" db="EMBL/GenBank/DDBJ databases">
        <title>Genomics of Bifidobacteria.</title>
        <authorList>
            <person name="Ventura M."/>
            <person name="Milani C."/>
            <person name="Lugli G.A."/>
        </authorList>
    </citation>
    <scope>NUCLEOTIDE SEQUENCE [LARGE SCALE GENOMIC DNA]</scope>
    <source>
        <strain evidence="6 7">LMG 11341</strain>
    </source>
</reference>
<dbReference type="InterPro" id="IPR037171">
    <property type="entry name" value="NagB/RpiA_transferase-like"/>
</dbReference>
<feature type="binding site" evidence="4">
    <location>
        <begin position="11"/>
        <end position="15"/>
    </location>
    <ligand>
        <name>ATP</name>
        <dbReference type="ChEBI" id="CHEBI:30616"/>
    </ligand>
</feature>
<evidence type="ECO:0000256" key="2">
    <source>
        <dbReference type="ARBA" id="ARBA00022741"/>
    </source>
</evidence>
<comment type="cofactor">
    <cofactor evidence="5">
        <name>Mg(2+)</name>
        <dbReference type="ChEBI" id="CHEBI:18420"/>
    </cofactor>
</comment>
<dbReference type="InterPro" id="IPR002698">
    <property type="entry name" value="FTHF_cligase"/>
</dbReference>
<dbReference type="Proteomes" id="UP000029060">
    <property type="component" value="Unassembled WGS sequence"/>
</dbReference>
<dbReference type="PANTHER" id="PTHR23407:SF1">
    <property type="entry name" value="5-FORMYLTETRAHYDROFOLATE CYCLO-LIGASE"/>
    <property type="match status" value="1"/>
</dbReference>
<keyword evidence="5" id="KW-0460">Magnesium</keyword>
<dbReference type="SUPFAM" id="SSF100950">
    <property type="entry name" value="NagB/RpiA/CoA transferase-like"/>
    <property type="match status" value="1"/>
</dbReference>